<dbReference type="RefSeq" id="WP_380774245.1">
    <property type="nucleotide sequence ID" value="NZ_JBHUEO010000036.1"/>
</dbReference>
<feature type="compositionally biased region" description="Low complexity" evidence="9">
    <location>
        <begin position="312"/>
        <end position="324"/>
    </location>
</feature>
<evidence type="ECO:0000259" key="11">
    <source>
        <dbReference type="Pfam" id="PF03176"/>
    </source>
</evidence>
<evidence type="ECO:0000256" key="5">
    <source>
        <dbReference type="ARBA" id="ARBA00022927"/>
    </source>
</evidence>
<dbReference type="Pfam" id="PF03176">
    <property type="entry name" value="MMPL"/>
    <property type="match status" value="1"/>
</dbReference>
<keyword evidence="6 10" id="KW-1133">Transmembrane helix</keyword>
<evidence type="ECO:0000256" key="10">
    <source>
        <dbReference type="SAM" id="Phobius"/>
    </source>
</evidence>
<comment type="subcellular location">
    <subcellularLocation>
        <location evidence="1">Membrane</location>
        <topology evidence="1">Multi-pass membrane protein</topology>
    </subcellularLocation>
</comment>
<keyword evidence="13" id="KW-1185">Reference proteome</keyword>
<evidence type="ECO:0000256" key="6">
    <source>
        <dbReference type="ARBA" id="ARBA00022989"/>
    </source>
</evidence>
<keyword evidence="4 10" id="KW-0812">Transmembrane</keyword>
<sequence>MNMLKRLASLLESFPIKSIFITVIVVTLLVSGVRNVFMATGNDTLVKSSTDVYQDNLMLEEEFGGESVIVLYESDHLLTPENLAHMKGLENALHTSDSIYSILSPVTLVEEMANKQGEKFQEGIEEVIKGLDTMGSKLIKIGTEMSENAQNNQRIGFPKQEGLEMPNLGGAELPEFEGTNPPKFDSPELPKLGEIQLPDIEGQLAELNKGYAQLIGAQENLGDGTQNLVNGYAQFGTKTGELGESLGALADQMGDNPQQAQQLREVSGGLNELSKQMVDISKNTAQLPGISTQTISGLENIQKKLSEQLNEQKQQQEQIQAEQKQMQEDMKQQFAKQEQMQKEMKKQQEVKQEKIKDEMLVQQREKENQMREFQEKMHGKMDEQASNLSTLAEGLMEMGESLQTISQNMETIHGYSDIMTPGLPTKQATLDNMVYDDDQLRPMFEEVIVDDKYMLMMIRFEGNTTDAEKSKVVGTINDYLDAEKIDSVKTIVSGKPVLDNAIRSSMQESMQVMLVLALIFMVIVLFLVFNVRWRLLSLATVLTAVIATVGAMGWLNIPITMVSMAVFPILIGLGIDYGIQFQNRYTEEMNREEVGND</sequence>
<feature type="transmembrane region" description="Helical" evidence="10">
    <location>
        <begin position="510"/>
        <end position="528"/>
    </location>
</feature>
<dbReference type="EMBL" id="JBHUEO010000036">
    <property type="protein sequence ID" value="MFD1707524.1"/>
    <property type="molecule type" value="Genomic_DNA"/>
</dbReference>
<feature type="region of interest" description="Disordered" evidence="9">
    <location>
        <begin position="312"/>
        <end position="355"/>
    </location>
</feature>
<evidence type="ECO:0000256" key="3">
    <source>
        <dbReference type="ARBA" id="ARBA00022475"/>
    </source>
</evidence>
<feature type="transmembrane region" description="Helical" evidence="10">
    <location>
        <begin position="535"/>
        <end position="555"/>
    </location>
</feature>
<evidence type="ECO:0000256" key="4">
    <source>
        <dbReference type="ARBA" id="ARBA00022692"/>
    </source>
</evidence>
<dbReference type="Gene3D" id="1.20.1640.10">
    <property type="entry name" value="Multidrug efflux transporter AcrB transmembrane domain"/>
    <property type="match status" value="1"/>
</dbReference>
<evidence type="ECO:0000256" key="2">
    <source>
        <dbReference type="ARBA" id="ARBA00022448"/>
    </source>
</evidence>
<keyword evidence="7" id="KW-0811">Translocation</keyword>
<keyword evidence="5" id="KW-0653">Protein transport</keyword>
<feature type="transmembrane region" description="Helical" evidence="10">
    <location>
        <begin position="561"/>
        <end position="579"/>
    </location>
</feature>
<comment type="caution">
    <text evidence="12">The sequence shown here is derived from an EMBL/GenBank/DDBJ whole genome shotgun (WGS) entry which is preliminary data.</text>
</comment>
<feature type="domain" description="Membrane transport protein MMPL" evidence="11">
    <location>
        <begin position="318"/>
        <end position="592"/>
    </location>
</feature>
<dbReference type="SUPFAM" id="SSF82866">
    <property type="entry name" value="Multidrug efflux transporter AcrB transmembrane domain"/>
    <property type="match status" value="1"/>
</dbReference>
<keyword evidence="3" id="KW-1003">Cell membrane</keyword>
<protein>
    <submittedName>
        <fullName evidence="12">MMPL family transporter</fullName>
    </submittedName>
</protein>
<organism evidence="12 13">
    <name type="scientific">Siminovitchia sediminis</name>
    <dbReference type="NCBI Taxonomy" id="1274353"/>
    <lineage>
        <taxon>Bacteria</taxon>
        <taxon>Bacillati</taxon>
        <taxon>Bacillota</taxon>
        <taxon>Bacilli</taxon>
        <taxon>Bacillales</taxon>
        <taxon>Bacillaceae</taxon>
        <taxon>Siminovitchia</taxon>
    </lineage>
</organism>
<evidence type="ECO:0000313" key="13">
    <source>
        <dbReference type="Proteomes" id="UP001597301"/>
    </source>
</evidence>
<keyword evidence="2" id="KW-0813">Transport</keyword>
<dbReference type="PANTHER" id="PTHR30081">
    <property type="entry name" value="PROTEIN-EXPORT MEMBRANE PROTEIN SEC"/>
    <property type="match status" value="1"/>
</dbReference>
<evidence type="ECO:0000256" key="8">
    <source>
        <dbReference type="ARBA" id="ARBA00023136"/>
    </source>
</evidence>
<evidence type="ECO:0000256" key="9">
    <source>
        <dbReference type="SAM" id="MobiDB-lite"/>
    </source>
</evidence>
<dbReference type="PANTHER" id="PTHR30081:SF10">
    <property type="entry name" value="SSD DOMAIN-CONTAINING PROTEIN"/>
    <property type="match status" value="1"/>
</dbReference>
<gene>
    <name evidence="12" type="ORF">ACFSCZ_12400</name>
</gene>
<proteinExistence type="predicted"/>
<dbReference type="Proteomes" id="UP001597301">
    <property type="component" value="Unassembled WGS sequence"/>
</dbReference>
<accession>A0ABW4KIJ8</accession>
<dbReference type="InterPro" id="IPR022813">
    <property type="entry name" value="SecD/SecF_arch_bac"/>
</dbReference>
<feature type="compositionally biased region" description="Basic and acidic residues" evidence="9">
    <location>
        <begin position="339"/>
        <end position="355"/>
    </location>
</feature>
<name>A0ABW4KIJ8_9BACI</name>
<evidence type="ECO:0000313" key="12">
    <source>
        <dbReference type="EMBL" id="MFD1707524.1"/>
    </source>
</evidence>
<reference evidence="13" key="1">
    <citation type="journal article" date="2019" name="Int. J. Syst. Evol. Microbiol.">
        <title>The Global Catalogue of Microorganisms (GCM) 10K type strain sequencing project: providing services to taxonomists for standard genome sequencing and annotation.</title>
        <authorList>
            <consortium name="The Broad Institute Genomics Platform"/>
            <consortium name="The Broad Institute Genome Sequencing Center for Infectious Disease"/>
            <person name="Wu L."/>
            <person name="Ma J."/>
        </authorList>
    </citation>
    <scope>NUCLEOTIDE SEQUENCE [LARGE SCALE GENOMIC DNA]</scope>
    <source>
        <strain evidence="13">CGMCC 1.12295</strain>
    </source>
</reference>
<evidence type="ECO:0000256" key="1">
    <source>
        <dbReference type="ARBA" id="ARBA00004141"/>
    </source>
</evidence>
<keyword evidence="8 10" id="KW-0472">Membrane</keyword>
<evidence type="ECO:0000256" key="7">
    <source>
        <dbReference type="ARBA" id="ARBA00023010"/>
    </source>
</evidence>
<dbReference type="InterPro" id="IPR004869">
    <property type="entry name" value="MMPL_dom"/>
</dbReference>